<dbReference type="EMBL" id="ASHM01082842">
    <property type="protein sequence ID" value="PNX60459.1"/>
    <property type="molecule type" value="Genomic_DNA"/>
</dbReference>
<evidence type="ECO:0000313" key="2">
    <source>
        <dbReference type="Proteomes" id="UP000236291"/>
    </source>
</evidence>
<evidence type="ECO:0008006" key="3">
    <source>
        <dbReference type="Google" id="ProtNLM"/>
    </source>
</evidence>
<comment type="caution">
    <text evidence="1">The sequence shown here is derived from an EMBL/GenBank/DDBJ whole genome shotgun (WGS) entry which is preliminary data.</text>
</comment>
<reference evidence="1 2" key="2">
    <citation type="journal article" date="2017" name="Front. Plant Sci.">
        <title>Gene Classification and Mining of Molecular Markers Useful in Red Clover (Trifolium pratense) Breeding.</title>
        <authorList>
            <person name="Istvanek J."/>
            <person name="Dluhosova J."/>
            <person name="Dluhos P."/>
            <person name="Patkova L."/>
            <person name="Nedelnik J."/>
            <person name="Repkova J."/>
        </authorList>
    </citation>
    <scope>NUCLEOTIDE SEQUENCE [LARGE SCALE GENOMIC DNA]</scope>
    <source>
        <strain evidence="2">cv. Tatra</strain>
        <tissue evidence="1">Young leaves</tissue>
    </source>
</reference>
<dbReference type="AlphaFoldDB" id="A0A2K3K2C9"/>
<evidence type="ECO:0000313" key="1">
    <source>
        <dbReference type="EMBL" id="PNX60459.1"/>
    </source>
</evidence>
<dbReference type="Proteomes" id="UP000236291">
    <property type="component" value="Unassembled WGS sequence"/>
</dbReference>
<gene>
    <name evidence="1" type="ORF">L195_g051941</name>
</gene>
<protein>
    <recommendedName>
        <fullName evidence="3">Retrotransposon Copia-like N-terminal domain-containing protein</fullName>
    </recommendedName>
</protein>
<reference evidence="1 2" key="1">
    <citation type="journal article" date="2014" name="Am. J. Bot.">
        <title>Genome assembly and annotation for red clover (Trifolium pratense; Fabaceae).</title>
        <authorList>
            <person name="Istvanek J."/>
            <person name="Jaros M."/>
            <person name="Krenek A."/>
            <person name="Repkova J."/>
        </authorList>
    </citation>
    <scope>NUCLEOTIDE SEQUENCE [LARGE SCALE GENOMIC DNA]</scope>
    <source>
        <strain evidence="2">cv. Tatra</strain>
        <tissue evidence="1">Young leaves</tissue>
    </source>
</reference>
<sequence length="209" mass="22973">PANTPPNRFAFSIHNMADQSPLTSSSSFSQKDLVEFNTNTQLPIKLNSNNYPAWYKQIHSLLVAKDLDGFITGEKPCPSATIISEGKTVPNPAYSLWIRQDKFLYVAFLGSCDSEARSVMASADTSREALLALQRAFSNRSRSRIMSLKERLSSLNKGTSSAATYLQSIKSIADELSLIGHPVDDLDLVIYALNGLARGQYKLKTPGHC</sequence>
<dbReference type="PANTHER" id="PTHR47481:SF9">
    <property type="entry name" value="RETROTRANSPOSON GAG DOMAIN-CONTAINING PROTEIN"/>
    <property type="match status" value="1"/>
</dbReference>
<dbReference type="PANTHER" id="PTHR47481">
    <property type="match status" value="1"/>
</dbReference>
<accession>A0A2K3K2C9</accession>
<dbReference type="Pfam" id="PF14223">
    <property type="entry name" value="Retrotran_gag_2"/>
    <property type="match status" value="1"/>
</dbReference>
<name>A0A2K3K2C9_TRIPR</name>
<organism evidence="1 2">
    <name type="scientific">Trifolium pratense</name>
    <name type="common">Red clover</name>
    <dbReference type="NCBI Taxonomy" id="57577"/>
    <lineage>
        <taxon>Eukaryota</taxon>
        <taxon>Viridiplantae</taxon>
        <taxon>Streptophyta</taxon>
        <taxon>Embryophyta</taxon>
        <taxon>Tracheophyta</taxon>
        <taxon>Spermatophyta</taxon>
        <taxon>Magnoliopsida</taxon>
        <taxon>eudicotyledons</taxon>
        <taxon>Gunneridae</taxon>
        <taxon>Pentapetalae</taxon>
        <taxon>rosids</taxon>
        <taxon>fabids</taxon>
        <taxon>Fabales</taxon>
        <taxon>Fabaceae</taxon>
        <taxon>Papilionoideae</taxon>
        <taxon>50 kb inversion clade</taxon>
        <taxon>NPAAA clade</taxon>
        <taxon>Hologalegina</taxon>
        <taxon>IRL clade</taxon>
        <taxon>Trifolieae</taxon>
        <taxon>Trifolium</taxon>
    </lineage>
</organism>
<feature type="non-terminal residue" evidence="1">
    <location>
        <position position="1"/>
    </location>
</feature>
<proteinExistence type="predicted"/>